<feature type="region of interest" description="Disordered" evidence="1">
    <location>
        <begin position="72"/>
        <end position="103"/>
    </location>
</feature>
<keyword evidence="3" id="KW-1185">Reference proteome</keyword>
<evidence type="ECO:0000256" key="1">
    <source>
        <dbReference type="SAM" id="MobiDB-lite"/>
    </source>
</evidence>
<sequence length="103" mass="12127">MRRIRDSYRTPRIALKRRHQMAAILTHRSQSRPRREKSPRKTSFSQKCKKALIEYIQGLRANHRLTKANFRTAKVEPKASLEEESTSSEALDPNILEEKPNER</sequence>
<organism evidence="2 3">
    <name type="scientific">Austropuccinia psidii MF-1</name>
    <dbReference type="NCBI Taxonomy" id="1389203"/>
    <lineage>
        <taxon>Eukaryota</taxon>
        <taxon>Fungi</taxon>
        <taxon>Dikarya</taxon>
        <taxon>Basidiomycota</taxon>
        <taxon>Pucciniomycotina</taxon>
        <taxon>Pucciniomycetes</taxon>
        <taxon>Pucciniales</taxon>
        <taxon>Sphaerophragmiaceae</taxon>
        <taxon>Austropuccinia</taxon>
    </lineage>
</organism>
<accession>A0A9Q3HBA1</accession>
<evidence type="ECO:0000313" key="3">
    <source>
        <dbReference type="Proteomes" id="UP000765509"/>
    </source>
</evidence>
<comment type="caution">
    <text evidence="2">The sequence shown here is derived from an EMBL/GenBank/DDBJ whole genome shotgun (WGS) entry which is preliminary data.</text>
</comment>
<name>A0A9Q3HBA1_9BASI</name>
<protein>
    <submittedName>
        <fullName evidence="2">Uncharacterized protein</fullName>
    </submittedName>
</protein>
<dbReference type="AlphaFoldDB" id="A0A9Q3HBA1"/>
<dbReference type="Proteomes" id="UP000765509">
    <property type="component" value="Unassembled WGS sequence"/>
</dbReference>
<gene>
    <name evidence="2" type="ORF">O181_037996</name>
</gene>
<feature type="region of interest" description="Disordered" evidence="1">
    <location>
        <begin position="26"/>
        <end position="46"/>
    </location>
</feature>
<evidence type="ECO:0000313" key="2">
    <source>
        <dbReference type="EMBL" id="MBW0498281.1"/>
    </source>
</evidence>
<dbReference type="EMBL" id="AVOT02014658">
    <property type="protein sequence ID" value="MBW0498281.1"/>
    <property type="molecule type" value="Genomic_DNA"/>
</dbReference>
<reference evidence="2" key="1">
    <citation type="submission" date="2021-03" db="EMBL/GenBank/DDBJ databases">
        <title>Draft genome sequence of rust myrtle Austropuccinia psidii MF-1, a brazilian biotype.</title>
        <authorList>
            <person name="Quecine M.C."/>
            <person name="Pachon D.M.R."/>
            <person name="Bonatelli M.L."/>
            <person name="Correr F.H."/>
            <person name="Franceschini L.M."/>
            <person name="Leite T.F."/>
            <person name="Margarido G.R.A."/>
            <person name="Almeida C.A."/>
            <person name="Ferrarezi J.A."/>
            <person name="Labate C.A."/>
        </authorList>
    </citation>
    <scope>NUCLEOTIDE SEQUENCE</scope>
    <source>
        <strain evidence="2">MF-1</strain>
    </source>
</reference>
<proteinExistence type="predicted"/>
<feature type="compositionally biased region" description="Basic residues" evidence="1">
    <location>
        <begin position="29"/>
        <end position="40"/>
    </location>
</feature>